<evidence type="ECO:0000256" key="9">
    <source>
        <dbReference type="SAM" id="Phobius"/>
    </source>
</evidence>
<keyword evidence="2" id="KW-1003">Cell membrane</keyword>
<dbReference type="InterPro" id="IPR011922">
    <property type="entry name" value="Cell_div_FtsL"/>
</dbReference>
<sequence>MRYAGSEARVLDAAERRTQEVERHAPFEVVEGGGLDARARQGVSGRFLRRFEIFMVCTAALLALGAVRVAMTSATVATLQQNAALEQKISTSEDDNGELQIEHSVLSSSSRIDLIATENYGMVRPTSTDTITLGSSDQSSTTASADDAQSAQQTQAAASES</sequence>
<evidence type="ECO:0000256" key="7">
    <source>
        <dbReference type="ARBA" id="ARBA00023306"/>
    </source>
</evidence>
<reference evidence="10 11" key="1">
    <citation type="submission" date="2019-08" db="EMBL/GenBank/DDBJ databases">
        <title>In-depth cultivation of the pig gut microbiome towards novel bacterial diversity and tailored functional studies.</title>
        <authorList>
            <person name="Wylensek D."/>
            <person name="Hitch T.C.A."/>
            <person name="Clavel T."/>
        </authorList>
    </citation>
    <scope>NUCLEOTIDE SEQUENCE [LARGE SCALE GENOMIC DNA]</scope>
    <source>
        <strain evidence="10 11">CA-Schmier-601-WT-1</strain>
    </source>
</reference>
<protein>
    <submittedName>
        <fullName evidence="10">Cell division protein FtsL</fullName>
    </submittedName>
</protein>
<evidence type="ECO:0000256" key="6">
    <source>
        <dbReference type="ARBA" id="ARBA00023136"/>
    </source>
</evidence>
<dbReference type="AlphaFoldDB" id="A0A6N7XT45"/>
<evidence type="ECO:0000256" key="4">
    <source>
        <dbReference type="ARBA" id="ARBA00022692"/>
    </source>
</evidence>
<evidence type="ECO:0000256" key="2">
    <source>
        <dbReference type="ARBA" id="ARBA00022475"/>
    </source>
</evidence>
<dbReference type="Pfam" id="PF04999">
    <property type="entry name" value="FtsL"/>
    <property type="match status" value="1"/>
</dbReference>
<feature type="compositionally biased region" description="Low complexity" evidence="8">
    <location>
        <begin position="135"/>
        <end position="161"/>
    </location>
</feature>
<feature type="transmembrane region" description="Helical" evidence="9">
    <location>
        <begin position="53"/>
        <end position="71"/>
    </location>
</feature>
<comment type="caution">
    <text evidence="10">The sequence shown here is derived from an EMBL/GenBank/DDBJ whole genome shotgun (WGS) entry which is preliminary data.</text>
</comment>
<evidence type="ECO:0000256" key="3">
    <source>
        <dbReference type="ARBA" id="ARBA00022618"/>
    </source>
</evidence>
<evidence type="ECO:0000313" key="11">
    <source>
        <dbReference type="Proteomes" id="UP000469325"/>
    </source>
</evidence>
<evidence type="ECO:0000256" key="8">
    <source>
        <dbReference type="SAM" id="MobiDB-lite"/>
    </source>
</evidence>
<keyword evidence="4 9" id="KW-0812">Transmembrane</keyword>
<keyword evidence="11" id="KW-1185">Reference proteome</keyword>
<gene>
    <name evidence="10" type="ORF">FYJ68_08195</name>
</gene>
<comment type="subcellular location">
    <subcellularLocation>
        <location evidence="1">Cell membrane</location>
        <topology evidence="1">Single-pass type II membrane protein</topology>
    </subcellularLocation>
</comment>
<evidence type="ECO:0000313" key="10">
    <source>
        <dbReference type="EMBL" id="MST73089.1"/>
    </source>
</evidence>
<keyword evidence="5 9" id="KW-1133">Transmembrane helix</keyword>
<dbReference type="Proteomes" id="UP000469325">
    <property type="component" value="Unassembled WGS sequence"/>
</dbReference>
<dbReference type="GO" id="GO:0005886">
    <property type="term" value="C:plasma membrane"/>
    <property type="evidence" value="ECO:0007669"/>
    <property type="project" value="UniProtKB-SubCell"/>
</dbReference>
<evidence type="ECO:0000256" key="1">
    <source>
        <dbReference type="ARBA" id="ARBA00004401"/>
    </source>
</evidence>
<keyword evidence="7" id="KW-0131">Cell cycle</keyword>
<keyword evidence="6 9" id="KW-0472">Membrane</keyword>
<proteinExistence type="predicted"/>
<dbReference type="EMBL" id="VUNC01000006">
    <property type="protein sequence ID" value="MST73089.1"/>
    <property type="molecule type" value="Genomic_DNA"/>
</dbReference>
<feature type="region of interest" description="Disordered" evidence="8">
    <location>
        <begin position="126"/>
        <end position="161"/>
    </location>
</feature>
<name>A0A6N7XT45_9ACTN</name>
<organism evidence="10 11">
    <name type="scientific">Olsenella porci</name>
    <dbReference type="NCBI Taxonomy" id="2652279"/>
    <lineage>
        <taxon>Bacteria</taxon>
        <taxon>Bacillati</taxon>
        <taxon>Actinomycetota</taxon>
        <taxon>Coriobacteriia</taxon>
        <taxon>Coriobacteriales</taxon>
        <taxon>Atopobiaceae</taxon>
        <taxon>Olsenella</taxon>
    </lineage>
</organism>
<evidence type="ECO:0000256" key="5">
    <source>
        <dbReference type="ARBA" id="ARBA00022989"/>
    </source>
</evidence>
<dbReference type="GO" id="GO:0051301">
    <property type="term" value="P:cell division"/>
    <property type="evidence" value="ECO:0007669"/>
    <property type="project" value="UniProtKB-KW"/>
</dbReference>
<keyword evidence="3 10" id="KW-0132">Cell division</keyword>
<dbReference type="RefSeq" id="WP_154435727.1">
    <property type="nucleotide sequence ID" value="NZ_VUNC01000006.1"/>
</dbReference>
<accession>A0A6N7XT45</accession>